<evidence type="ECO:0000256" key="1">
    <source>
        <dbReference type="ARBA" id="ARBA00002501"/>
    </source>
</evidence>
<evidence type="ECO:0000313" key="10">
    <source>
        <dbReference type="Proteomes" id="UP000323000"/>
    </source>
</evidence>
<dbReference type="GO" id="GO:0005794">
    <property type="term" value="C:Golgi apparatus"/>
    <property type="evidence" value="ECO:0007669"/>
    <property type="project" value="TreeGrafter"/>
</dbReference>
<dbReference type="Proteomes" id="UP000323000">
    <property type="component" value="Chromosome 4"/>
</dbReference>
<organism evidence="9 10">
    <name type="scientific">Acer yangbiense</name>
    <dbReference type="NCBI Taxonomy" id="1000413"/>
    <lineage>
        <taxon>Eukaryota</taxon>
        <taxon>Viridiplantae</taxon>
        <taxon>Streptophyta</taxon>
        <taxon>Embryophyta</taxon>
        <taxon>Tracheophyta</taxon>
        <taxon>Spermatophyta</taxon>
        <taxon>Magnoliopsida</taxon>
        <taxon>eudicotyledons</taxon>
        <taxon>Gunneridae</taxon>
        <taxon>Pentapetalae</taxon>
        <taxon>rosids</taxon>
        <taxon>malvids</taxon>
        <taxon>Sapindales</taxon>
        <taxon>Sapindaceae</taxon>
        <taxon>Hippocastanoideae</taxon>
        <taxon>Acereae</taxon>
        <taxon>Acer</taxon>
    </lineage>
</organism>
<feature type="transmembrane region" description="Helical" evidence="7">
    <location>
        <begin position="71"/>
        <end position="88"/>
    </location>
</feature>
<evidence type="ECO:0000256" key="4">
    <source>
        <dbReference type="ARBA" id="ARBA00022692"/>
    </source>
</evidence>
<comment type="function">
    <text evidence="1 7">May be involved in both secretory and endocytic intracellular trafficking in the endosomal/prevacuolar compartments.</text>
</comment>
<dbReference type="PANTHER" id="PTHR19317:SF84">
    <property type="entry name" value="PRA1 FAMILY PROTEIN"/>
    <property type="match status" value="1"/>
</dbReference>
<evidence type="ECO:0000256" key="5">
    <source>
        <dbReference type="ARBA" id="ARBA00022989"/>
    </source>
</evidence>
<evidence type="ECO:0000256" key="6">
    <source>
        <dbReference type="ARBA" id="ARBA00023136"/>
    </source>
</evidence>
<dbReference type="PANTHER" id="PTHR19317">
    <property type="entry name" value="PRENYLATED RAB ACCEPTOR 1-RELATED"/>
    <property type="match status" value="1"/>
</dbReference>
<dbReference type="Pfam" id="PF03208">
    <property type="entry name" value="PRA1"/>
    <property type="match status" value="1"/>
</dbReference>
<comment type="caution">
    <text evidence="9">The sequence shown here is derived from an EMBL/GenBank/DDBJ whole genome shotgun (WGS) entry which is preliminary data.</text>
</comment>
<evidence type="ECO:0000256" key="3">
    <source>
        <dbReference type="ARBA" id="ARBA00006483"/>
    </source>
</evidence>
<proteinExistence type="inferred from homology"/>
<keyword evidence="5 7" id="KW-1133">Transmembrane helix</keyword>
<comment type="similarity">
    <text evidence="3 7">Belongs to the PRA1 family.</text>
</comment>
<feature type="transmembrane region" description="Helical" evidence="7">
    <location>
        <begin position="150"/>
        <end position="167"/>
    </location>
</feature>
<dbReference type="EMBL" id="VAHF01000004">
    <property type="protein sequence ID" value="TXG63765.1"/>
    <property type="molecule type" value="Genomic_DNA"/>
</dbReference>
<dbReference type="GO" id="GO:0016192">
    <property type="term" value="P:vesicle-mediated transport"/>
    <property type="evidence" value="ECO:0007669"/>
    <property type="project" value="TreeGrafter"/>
</dbReference>
<name>A0A5C7I3S1_9ROSI</name>
<reference evidence="10" key="1">
    <citation type="journal article" date="2019" name="Gigascience">
        <title>De novo genome assembly of the endangered Acer yangbiense, a plant species with extremely small populations endemic to Yunnan Province, China.</title>
        <authorList>
            <person name="Yang J."/>
            <person name="Wariss H.M."/>
            <person name="Tao L."/>
            <person name="Zhang R."/>
            <person name="Yun Q."/>
            <person name="Hollingsworth P."/>
            <person name="Dao Z."/>
            <person name="Luo G."/>
            <person name="Guo H."/>
            <person name="Ma Y."/>
            <person name="Sun W."/>
        </authorList>
    </citation>
    <scope>NUCLEOTIDE SEQUENCE [LARGE SCALE GENOMIC DNA]</scope>
    <source>
        <strain evidence="10">cv. Malutang</strain>
    </source>
</reference>
<dbReference type="AlphaFoldDB" id="A0A5C7I3S1"/>
<keyword evidence="7" id="KW-0813">Transport</keyword>
<accession>A0A5C7I3S1</accession>
<sequence>MSSQFQPHYDSFPSNSPHPTSTSTPAAFLTRARATVMATRRPWFQLIDFHSFSRPDPFFGVATDRIKRNLYYFRVNYAMIVLVILFLSLLWHPISMIVFLIVFVAWFLLYFFRDQPFVILNRQVDDRFILGILGIITILSLIFTNVWLNVLVSVLIGAFVVLLHAAFRATEDLYYDEGDGGDNGMFSVVGSPPSRGGYTSV</sequence>
<keyword evidence="10" id="KW-1185">Reference proteome</keyword>
<dbReference type="GO" id="GO:0005783">
    <property type="term" value="C:endoplasmic reticulum"/>
    <property type="evidence" value="ECO:0007669"/>
    <property type="project" value="TreeGrafter"/>
</dbReference>
<feature type="transmembrane region" description="Helical" evidence="7">
    <location>
        <begin position="124"/>
        <end position="144"/>
    </location>
</feature>
<dbReference type="GO" id="GO:0016020">
    <property type="term" value="C:membrane"/>
    <property type="evidence" value="ECO:0007669"/>
    <property type="project" value="UniProtKB-SubCell"/>
</dbReference>
<comment type="subcellular location">
    <subcellularLocation>
        <location evidence="2">Endomembrane system</location>
        <topology evidence="2">Multi-pass membrane protein</topology>
    </subcellularLocation>
    <subcellularLocation>
        <location evidence="7">Membrane</location>
        <topology evidence="7">Multi-pass membrane protein</topology>
    </subcellularLocation>
</comment>
<feature type="compositionally biased region" description="Low complexity" evidence="8">
    <location>
        <begin position="13"/>
        <end position="24"/>
    </location>
</feature>
<keyword evidence="6 7" id="KW-0472">Membrane</keyword>
<evidence type="ECO:0000256" key="2">
    <source>
        <dbReference type="ARBA" id="ARBA00004127"/>
    </source>
</evidence>
<dbReference type="OrthoDB" id="63113at2759"/>
<evidence type="ECO:0000256" key="7">
    <source>
        <dbReference type="RuleBase" id="RU363107"/>
    </source>
</evidence>
<gene>
    <name evidence="9" type="ORF">EZV62_010759</name>
</gene>
<evidence type="ECO:0000313" key="9">
    <source>
        <dbReference type="EMBL" id="TXG63765.1"/>
    </source>
</evidence>
<feature type="transmembrane region" description="Helical" evidence="7">
    <location>
        <begin position="94"/>
        <end position="112"/>
    </location>
</feature>
<feature type="region of interest" description="Disordered" evidence="8">
    <location>
        <begin position="1"/>
        <end position="24"/>
    </location>
</feature>
<protein>
    <recommendedName>
        <fullName evidence="7">PRA1 family protein</fullName>
    </recommendedName>
</protein>
<evidence type="ECO:0000256" key="8">
    <source>
        <dbReference type="SAM" id="MobiDB-lite"/>
    </source>
</evidence>
<dbReference type="InterPro" id="IPR004895">
    <property type="entry name" value="Prenylated_rab_accept_PRA1"/>
</dbReference>
<keyword evidence="4 7" id="KW-0812">Transmembrane</keyword>